<accession>A0A5M6I7M6</accession>
<feature type="domain" description="HTH araC/xylS-type" evidence="5">
    <location>
        <begin position="359"/>
        <end position="457"/>
    </location>
</feature>
<dbReference type="InterPro" id="IPR009057">
    <property type="entry name" value="Homeodomain-like_sf"/>
</dbReference>
<keyword evidence="1" id="KW-0805">Transcription regulation</keyword>
<evidence type="ECO:0000256" key="4">
    <source>
        <dbReference type="SAM" id="MobiDB-lite"/>
    </source>
</evidence>
<dbReference type="SMART" id="SM00342">
    <property type="entry name" value="HTH_ARAC"/>
    <property type="match status" value="1"/>
</dbReference>
<dbReference type="OrthoDB" id="9804543at2"/>
<dbReference type="GO" id="GO:0043565">
    <property type="term" value="F:sequence-specific DNA binding"/>
    <property type="evidence" value="ECO:0007669"/>
    <property type="project" value="InterPro"/>
</dbReference>
<reference evidence="6 7" key="1">
    <citation type="submission" date="2019-09" db="EMBL/GenBank/DDBJ databases">
        <title>Genome sequence of Roseospira marina, one of the more divergent members of the non-sulfur purple photosynthetic bacterial family, the Rhodospirillaceae.</title>
        <authorList>
            <person name="Meyer T."/>
            <person name="Kyndt J."/>
        </authorList>
    </citation>
    <scope>NUCLEOTIDE SEQUENCE [LARGE SCALE GENOMIC DNA]</scope>
    <source>
        <strain evidence="6 7">DSM 15113</strain>
    </source>
</reference>
<protein>
    <submittedName>
        <fullName evidence="6">Helix-turn-helix transcriptional regulator</fullName>
    </submittedName>
</protein>
<dbReference type="SUPFAM" id="SSF46689">
    <property type="entry name" value="Homeodomain-like"/>
    <property type="match status" value="1"/>
</dbReference>
<dbReference type="AlphaFoldDB" id="A0A5M6I7M6"/>
<dbReference type="EMBL" id="VWPJ01000020">
    <property type="protein sequence ID" value="KAA5604226.1"/>
    <property type="molecule type" value="Genomic_DNA"/>
</dbReference>
<dbReference type="InterPro" id="IPR018062">
    <property type="entry name" value="HTH_AraC-typ_CS"/>
</dbReference>
<organism evidence="6 7">
    <name type="scientific">Roseospira marina</name>
    <dbReference type="NCBI Taxonomy" id="140057"/>
    <lineage>
        <taxon>Bacteria</taxon>
        <taxon>Pseudomonadati</taxon>
        <taxon>Pseudomonadota</taxon>
        <taxon>Alphaproteobacteria</taxon>
        <taxon>Rhodospirillales</taxon>
        <taxon>Rhodospirillaceae</taxon>
        <taxon>Roseospira</taxon>
    </lineage>
</organism>
<evidence type="ECO:0000259" key="5">
    <source>
        <dbReference type="PROSITE" id="PS01124"/>
    </source>
</evidence>
<evidence type="ECO:0000256" key="1">
    <source>
        <dbReference type="ARBA" id="ARBA00023015"/>
    </source>
</evidence>
<gene>
    <name evidence="6" type="ORF">F1188_16775</name>
</gene>
<dbReference type="InterPro" id="IPR053142">
    <property type="entry name" value="PchR_regulatory_protein"/>
</dbReference>
<evidence type="ECO:0000256" key="3">
    <source>
        <dbReference type="ARBA" id="ARBA00023163"/>
    </source>
</evidence>
<dbReference type="GO" id="GO:0003700">
    <property type="term" value="F:DNA-binding transcription factor activity"/>
    <property type="evidence" value="ECO:0007669"/>
    <property type="project" value="InterPro"/>
</dbReference>
<comment type="caution">
    <text evidence="6">The sequence shown here is derived from an EMBL/GenBank/DDBJ whole genome shotgun (WGS) entry which is preliminary data.</text>
</comment>
<evidence type="ECO:0000256" key="2">
    <source>
        <dbReference type="ARBA" id="ARBA00023125"/>
    </source>
</evidence>
<name>A0A5M6I7M6_9PROT</name>
<feature type="region of interest" description="Disordered" evidence="4">
    <location>
        <begin position="1"/>
        <end position="50"/>
    </location>
</feature>
<dbReference type="PROSITE" id="PS00041">
    <property type="entry name" value="HTH_ARAC_FAMILY_1"/>
    <property type="match status" value="1"/>
</dbReference>
<keyword evidence="3" id="KW-0804">Transcription</keyword>
<proteinExistence type="predicted"/>
<dbReference type="PROSITE" id="PS01124">
    <property type="entry name" value="HTH_ARAC_FAMILY_2"/>
    <property type="match status" value="1"/>
</dbReference>
<keyword evidence="2" id="KW-0238">DNA-binding</keyword>
<evidence type="ECO:0000313" key="7">
    <source>
        <dbReference type="Proteomes" id="UP000324065"/>
    </source>
</evidence>
<dbReference type="PANTHER" id="PTHR47893">
    <property type="entry name" value="REGULATORY PROTEIN PCHR"/>
    <property type="match status" value="1"/>
</dbReference>
<evidence type="ECO:0000313" key="6">
    <source>
        <dbReference type="EMBL" id="KAA5604226.1"/>
    </source>
</evidence>
<feature type="region of interest" description="Disordered" evidence="4">
    <location>
        <begin position="87"/>
        <end position="125"/>
    </location>
</feature>
<dbReference type="InterPro" id="IPR018060">
    <property type="entry name" value="HTH_AraC"/>
</dbReference>
<dbReference type="Proteomes" id="UP000324065">
    <property type="component" value="Unassembled WGS sequence"/>
</dbReference>
<sequence length="464" mass="49790">MDHHGEPQAGRHAGRPLGGPRRQGGSGLYRREPDLHGPLNAVDHTRHHTPLPHNRERVLFSCMEWGNGSVRGRKARGRQWLRGNRVVDAIQGSNRSRHGEASEGGASDGGGMSGPAADTGSRLAAPHASSQFATLADYYTEQFGARDALRVRACAETRLCLELNPVLGSGRMDLQQFRNGLTLSVGDYAVRDEMAESYPAIGPHFGFSIVVDGRFDLSAPDMGVHQPVSDGEVWLRAGDIGAMHARVAPGMRMRGLSIEIPPEMAEDWRTDGPRALNAAIAGILTGSGTVCARVPAVSRRVLEIADALVDANADTACGRLHTESLALDLLARLLAPDADPAEVAGLGGRVGGRRIAALDEAMDILRSEWLDPPTIARLSRRVGLNECYLKAGFRDRFGTTIAGCVRALRMAEARRLIERDGQSVQQAAVAVGFSNPSHFAAAFRRVHGCAPSRLGAKRTGWRTG</sequence>
<dbReference type="Gene3D" id="1.10.10.60">
    <property type="entry name" value="Homeodomain-like"/>
    <property type="match status" value="1"/>
</dbReference>
<dbReference type="Pfam" id="PF12833">
    <property type="entry name" value="HTH_18"/>
    <property type="match status" value="1"/>
</dbReference>
<dbReference type="PANTHER" id="PTHR47893:SF1">
    <property type="entry name" value="REGULATORY PROTEIN PCHR"/>
    <property type="match status" value="1"/>
</dbReference>
<keyword evidence="7" id="KW-1185">Reference proteome</keyword>